<accession>A0A0F8YA57</accession>
<sequence length="93" mass="10727">MMKHDPSKIVSNFRIDGELIDVQPYGTGHINDTYAGRFRTDHGVVRYIHQRINRNVFRQPEKLTSNIERVTAHLCKKIIDAGGDPQRETLNLI</sequence>
<feature type="non-terminal residue" evidence="1">
    <location>
        <position position="93"/>
    </location>
</feature>
<protein>
    <submittedName>
        <fullName evidence="1">Uncharacterized protein</fullName>
    </submittedName>
</protein>
<reference evidence="1" key="1">
    <citation type="journal article" date="2015" name="Nature">
        <title>Complex archaea that bridge the gap between prokaryotes and eukaryotes.</title>
        <authorList>
            <person name="Spang A."/>
            <person name="Saw J.H."/>
            <person name="Jorgensen S.L."/>
            <person name="Zaremba-Niedzwiedzka K."/>
            <person name="Martijn J."/>
            <person name="Lind A.E."/>
            <person name="van Eijk R."/>
            <person name="Schleper C."/>
            <person name="Guy L."/>
            <person name="Ettema T.J."/>
        </authorList>
    </citation>
    <scope>NUCLEOTIDE SEQUENCE</scope>
</reference>
<dbReference type="EMBL" id="LAZR01054549">
    <property type="protein sequence ID" value="KKK78307.1"/>
    <property type="molecule type" value="Genomic_DNA"/>
</dbReference>
<name>A0A0F8YA57_9ZZZZ</name>
<organism evidence="1">
    <name type="scientific">marine sediment metagenome</name>
    <dbReference type="NCBI Taxonomy" id="412755"/>
    <lineage>
        <taxon>unclassified sequences</taxon>
        <taxon>metagenomes</taxon>
        <taxon>ecological metagenomes</taxon>
    </lineage>
</organism>
<proteinExistence type="predicted"/>
<evidence type="ECO:0000313" key="1">
    <source>
        <dbReference type="EMBL" id="KKK78307.1"/>
    </source>
</evidence>
<comment type="caution">
    <text evidence="1">The sequence shown here is derived from an EMBL/GenBank/DDBJ whole genome shotgun (WGS) entry which is preliminary data.</text>
</comment>
<gene>
    <name evidence="1" type="ORF">LCGC14_2844860</name>
</gene>
<dbReference type="AlphaFoldDB" id="A0A0F8YA57"/>